<comment type="subcellular location">
    <subcellularLocation>
        <location evidence="1 7">Cell membrane</location>
        <topology evidence="1 7">Multi-pass membrane protein</topology>
    </subcellularLocation>
</comment>
<sequence length="309" mass="33099">MSTQAVSSIAGKARDNYVVRNVAGALELMLEDRSTAMYLLFLLFILTLGVIGPSLAPYEYDEPIYAEDGDLLRTAPPSLDHPLGTTDTGLDVFSRILYGARPTVITGLLGGSLIIGIGMTIGVTAGYFGGWVDTLLMRFTDIVYGVPLIPFAIVLIALFGVGFIPSIVVIGLLLWRGNARVLRSQVLQIKERPFVLAAKATGASTPRILAKHILPNVATMAVLFFSLGVGYTIILQASLSFIGVSSPFVPSWGIMVRNAYNSGLMADAWWWSLTPGILIALTVLSTFMFGRSYENIAGQGADDAFVQAG</sequence>
<feature type="transmembrane region" description="Helical" evidence="7">
    <location>
        <begin position="104"/>
        <end position="128"/>
    </location>
</feature>
<dbReference type="AlphaFoldDB" id="A0ABD6AE24"/>
<feature type="transmembrane region" description="Helical" evidence="7">
    <location>
        <begin position="36"/>
        <end position="56"/>
    </location>
</feature>
<keyword evidence="6 7" id="KW-0472">Membrane</keyword>
<evidence type="ECO:0000256" key="4">
    <source>
        <dbReference type="ARBA" id="ARBA00022692"/>
    </source>
</evidence>
<comment type="caution">
    <text evidence="9">The sequence shown here is derived from an EMBL/GenBank/DDBJ whole genome shotgun (WGS) entry which is preliminary data.</text>
</comment>
<proteinExistence type="inferred from homology"/>
<keyword evidence="10" id="KW-1185">Reference proteome</keyword>
<accession>A0ABD6AE24</accession>
<keyword evidence="5 7" id="KW-1133">Transmembrane helix</keyword>
<evidence type="ECO:0000256" key="7">
    <source>
        <dbReference type="RuleBase" id="RU363032"/>
    </source>
</evidence>
<dbReference type="EMBL" id="JBHTBF010000003">
    <property type="protein sequence ID" value="MFC7318799.1"/>
    <property type="molecule type" value="Genomic_DNA"/>
</dbReference>
<gene>
    <name evidence="9" type="ORF">ACFQPE_18640</name>
</gene>
<organism evidence="9 10">
    <name type="scientific">Halomarina halobia</name>
    <dbReference type="NCBI Taxonomy" id="3033386"/>
    <lineage>
        <taxon>Archaea</taxon>
        <taxon>Methanobacteriati</taxon>
        <taxon>Methanobacteriota</taxon>
        <taxon>Stenosarchaea group</taxon>
        <taxon>Halobacteria</taxon>
        <taxon>Halobacteriales</taxon>
        <taxon>Natronomonadaceae</taxon>
        <taxon>Halomarina</taxon>
    </lineage>
</organism>
<keyword evidence="4 7" id="KW-0812">Transmembrane</keyword>
<comment type="similarity">
    <text evidence="7">Belongs to the binding-protein-dependent transport system permease family.</text>
</comment>
<dbReference type="PROSITE" id="PS50928">
    <property type="entry name" value="ABC_TM1"/>
    <property type="match status" value="1"/>
</dbReference>
<dbReference type="InterPro" id="IPR000515">
    <property type="entry name" value="MetI-like"/>
</dbReference>
<evidence type="ECO:0000256" key="6">
    <source>
        <dbReference type="ARBA" id="ARBA00023136"/>
    </source>
</evidence>
<protein>
    <submittedName>
        <fullName evidence="9">ABC transporter permease</fullName>
    </submittedName>
</protein>
<dbReference type="GeneID" id="79317013"/>
<dbReference type="Pfam" id="PF00528">
    <property type="entry name" value="BPD_transp_1"/>
    <property type="match status" value="1"/>
</dbReference>
<evidence type="ECO:0000313" key="9">
    <source>
        <dbReference type="EMBL" id="MFC7318799.1"/>
    </source>
</evidence>
<name>A0ABD6AE24_9EURY</name>
<keyword evidence="2 7" id="KW-0813">Transport</keyword>
<evidence type="ECO:0000256" key="1">
    <source>
        <dbReference type="ARBA" id="ARBA00004651"/>
    </source>
</evidence>
<dbReference type="InterPro" id="IPR050366">
    <property type="entry name" value="BP-dependent_transpt_permease"/>
</dbReference>
<dbReference type="PANTHER" id="PTHR43386">
    <property type="entry name" value="OLIGOPEPTIDE TRANSPORT SYSTEM PERMEASE PROTEIN APPC"/>
    <property type="match status" value="1"/>
</dbReference>
<feature type="transmembrane region" description="Helical" evidence="7">
    <location>
        <begin position="148"/>
        <end position="175"/>
    </location>
</feature>
<feature type="transmembrane region" description="Helical" evidence="7">
    <location>
        <begin position="217"/>
        <end position="248"/>
    </location>
</feature>
<evidence type="ECO:0000259" key="8">
    <source>
        <dbReference type="PROSITE" id="PS50928"/>
    </source>
</evidence>
<dbReference type="PANTHER" id="PTHR43386:SF1">
    <property type="entry name" value="D,D-DIPEPTIDE TRANSPORT SYSTEM PERMEASE PROTEIN DDPC-RELATED"/>
    <property type="match status" value="1"/>
</dbReference>
<evidence type="ECO:0000256" key="2">
    <source>
        <dbReference type="ARBA" id="ARBA00022448"/>
    </source>
</evidence>
<dbReference type="GO" id="GO:0005886">
    <property type="term" value="C:plasma membrane"/>
    <property type="evidence" value="ECO:0007669"/>
    <property type="project" value="UniProtKB-SubCell"/>
</dbReference>
<evidence type="ECO:0000256" key="5">
    <source>
        <dbReference type="ARBA" id="ARBA00022989"/>
    </source>
</evidence>
<dbReference type="RefSeq" id="WP_276306365.1">
    <property type="nucleotide sequence ID" value="NZ_CP119993.1"/>
</dbReference>
<evidence type="ECO:0000313" key="10">
    <source>
        <dbReference type="Proteomes" id="UP001596547"/>
    </source>
</evidence>
<dbReference type="CDD" id="cd06261">
    <property type="entry name" value="TM_PBP2"/>
    <property type="match status" value="1"/>
</dbReference>
<feature type="transmembrane region" description="Helical" evidence="7">
    <location>
        <begin position="268"/>
        <end position="289"/>
    </location>
</feature>
<dbReference type="Proteomes" id="UP001596547">
    <property type="component" value="Unassembled WGS sequence"/>
</dbReference>
<dbReference type="InterPro" id="IPR035906">
    <property type="entry name" value="MetI-like_sf"/>
</dbReference>
<feature type="domain" description="ABC transmembrane type-1" evidence="8">
    <location>
        <begin position="100"/>
        <end position="290"/>
    </location>
</feature>
<evidence type="ECO:0000256" key="3">
    <source>
        <dbReference type="ARBA" id="ARBA00022475"/>
    </source>
</evidence>
<dbReference type="SUPFAM" id="SSF161098">
    <property type="entry name" value="MetI-like"/>
    <property type="match status" value="1"/>
</dbReference>
<reference evidence="9 10" key="1">
    <citation type="journal article" date="2019" name="Int. J. Syst. Evol. Microbiol.">
        <title>The Global Catalogue of Microorganisms (GCM) 10K type strain sequencing project: providing services to taxonomists for standard genome sequencing and annotation.</title>
        <authorList>
            <consortium name="The Broad Institute Genomics Platform"/>
            <consortium name="The Broad Institute Genome Sequencing Center for Infectious Disease"/>
            <person name="Wu L."/>
            <person name="Ma J."/>
        </authorList>
    </citation>
    <scope>NUCLEOTIDE SEQUENCE [LARGE SCALE GENOMIC DNA]</scope>
    <source>
        <strain evidence="9 10">PSR21</strain>
    </source>
</reference>
<dbReference type="Gene3D" id="1.10.3720.10">
    <property type="entry name" value="MetI-like"/>
    <property type="match status" value="1"/>
</dbReference>
<keyword evidence="3" id="KW-1003">Cell membrane</keyword>